<protein>
    <recommendedName>
        <fullName evidence="3">AP2/ERF domain-containing protein</fullName>
    </recommendedName>
</protein>
<dbReference type="HOGENOM" id="CLU_068397_0_0_9"/>
<sequence length="271" mass="31781">MLTGVFQASKKDGSLYYRSNITYRSKHISLGSFDCEAKAHQAYLEANELLQNDTITIDTVSFHDYILKHDKIVTLLNFRDNNIYMKNPIYMFRSYFCYYLSPDEIYKFDIDDLFYFSGHKLLKRGGHLYVNDYGMQVTILSRYGIRNFAVAGRDYLFANQDPYDLRYENIININPFHGVRRSNQNGKISYQTFIHIRGDFRIGSYSALHEAAIAYNKAVDLAHRYGIRKNFPTNFITELSAKQYAQAYTEIELSEKYIRYLKQLNQTDCGD</sequence>
<dbReference type="AlphaFoldDB" id="N2BHN2"/>
<dbReference type="STRING" id="1235802.C823_00721"/>
<dbReference type="eggNOG" id="ENOG502ZBRW">
    <property type="taxonomic scope" value="Bacteria"/>
</dbReference>
<dbReference type="EMBL" id="AQFT01000023">
    <property type="protein sequence ID" value="EMZ36354.1"/>
    <property type="molecule type" value="Genomic_DNA"/>
</dbReference>
<organism evidence="1 2">
    <name type="scientific">Eubacterium plexicaudatum ASF492</name>
    <dbReference type="NCBI Taxonomy" id="1235802"/>
    <lineage>
        <taxon>Bacteria</taxon>
        <taxon>Bacillati</taxon>
        <taxon>Bacillota</taxon>
        <taxon>Clostridia</taxon>
        <taxon>Eubacteriales</taxon>
        <taxon>Eubacteriaceae</taxon>
        <taxon>Eubacterium</taxon>
    </lineage>
</organism>
<accession>N2BHN2</accession>
<evidence type="ECO:0008006" key="3">
    <source>
        <dbReference type="Google" id="ProtNLM"/>
    </source>
</evidence>
<dbReference type="PATRIC" id="fig|1235802.3.peg.774"/>
<evidence type="ECO:0000313" key="2">
    <source>
        <dbReference type="Proteomes" id="UP000012589"/>
    </source>
</evidence>
<gene>
    <name evidence="1" type="ORF">C823_00721</name>
</gene>
<keyword evidence="2" id="KW-1185">Reference proteome</keyword>
<comment type="caution">
    <text evidence="1">The sequence shown here is derived from an EMBL/GenBank/DDBJ whole genome shotgun (WGS) entry which is preliminary data.</text>
</comment>
<dbReference type="OrthoDB" id="1765300at2"/>
<name>N2BHN2_9FIRM</name>
<dbReference type="Proteomes" id="UP000012589">
    <property type="component" value="Unassembled WGS sequence"/>
</dbReference>
<proteinExistence type="predicted"/>
<evidence type="ECO:0000313" key="1">
    <source>
        <dbReference type="EMBL" id="EMZ36354.1"/>
    </source>
</evidence>
<reference evidence="1 2" key="1">
    <citation type="journal article" date="2014" name="Genome Announc.">
        <title>Draft genome sequences of the altered schaedler flora, a defined bacterial community from gnotobiotic mice.</title>
        <authorList>
            <person name="Wannemuehler M.J."/>
            <person name="Overstreet A.M."/>
            <person name="Ward D.V."/>
            <person name="Phillips G.J."/>
        </authorList>
    </citation>
    <scope>NUCLEOTIDE SEQUENCE [LARGE SCALE GENOMIC DNA]</scope>
    <source>
        <strain evidence="1 2">ASF492</strain>
    </source>
</reference>